<gene>
    <name evidence="2" type="ORF">SAMN04489747_0910</name>
</gene>
<feature type="compositionally biased region" description="Pro residues" evidence="1">
    <location>
        <begin position="94"/>
        <end position="105"/>
    </location>
</feature>
<accession>A0A1G6UML1</accession>
<sequence length="105" mass="11702">MAWLKVSSVAVLGTRFTMVRPDRGWGGAYGMQRRPPRWACQMCGREGLGDETGPTGDWSQACRRGHAPCDWCGRMLTIKMDGQPRVHARCPERSPAPPPLHNDKV</sequence>
<evidence type="ECO:0000313" key="3">
    <source>
        <dbReference type="Proteomes" id="UP000198546"/>
    </source>
</evidence>
<name>A0A1G6UML1_9ACTN</name>
<evidence type="ECO:0000313" key="2">
    <source>
        <dbReference type="EMBL" id="SDD41956.1"/>
    </source>
</evidence>
<evidence type="ECO:0000256" key="1">
    <source>
        <dbReference type="SAM" id="MobiDB-lite"/>
    </source>
</evidence>
<keyword evidence="3" id="KW-1185">Reference proteome</keyword>
<dbReference type="EMBL" id="LT629688">
    <property type="protein sequence ID" value="SDD41956.1"/>
    <property type="molecule type" value="Genomic_DNA"/>
</dbReference>
<protein>
    <submittedName>
        <fullName evidence="2">Uncharacterized protein</fullName>
    </submittedName>
</protein>
<dbReference type="Proteomes" id="UP000198546">
    <property type="component" value="Chromosome i"/>
</dbReference>
<dbReference type="AlphaFoldDB" id="A0A1G6UML1"/>
<proteinExistence type="predicted"/>
<organism evidence="2 3">
    <name type="scientific">Auraticoccus monumenti</name>
    <dbReference type="NCBI Taxonomy" id="675864"/>
    <lineage>
        <taxon>Bacteria</taxon>
        <taxon>Bacillati</taxon>
        <taxon>Actinomycetota</taxon>
        <taxon>Actinomycetes</taxon>
        <taxon>Propionibacteriales</taxon>
        <taxon>Propionibacteriaceae</taxon>
        <taxon>Auraticoccus</taxon>
    </lineage>
</organism>
<feature type="region of interest" description="Disordered" evidence="1">
    <location>
        <begin position="86"/>
        <end position="105"/>
    </location>
</feature>
<dbReference type="STRING" id="675864.SAMN04489747_0910"/>
<reference evidence="2 3" key="1">
    <citation type="submission" date="2016-10" db="EMBL/GenBank/DDBJ databases">
        <authorList>
            <person name="de Groot N.N."/>
        </authorList>
    </citation>
    <scope>NUCLEOTIDE SEQUENCE [LARGE SCALE GENOMIC DNA]</scope>
    <source>
        <strain evidence="2 3">MON 2.2</strain>
    </source>
</reference>